<dbReference type="UniPathway" id="UPA00219"/>
<dbReference type="AlphaFoldDB" id="A0A1T4VWM3"/>
<dbReference type="InterPro" id="IPR015942">
    <property type="entry name" value="Asp/Glu/hydantoin_racemase"/>
</dbReference>
<feature type="binding site" evidence="7">
    <location>
        <begin position="8"/>
        <end position="9"/>
    </location>
    <ligand>
        <name>substrate</name>
    </ligand>
</feature>
<feature type="binding site" evidence="7">
    <location>
        <begin position="40"/>
        <end position="41"/>
    </location>
    <ligand>
        <name>substrate</name>
    </ligand>
</feature>
<evidence type="ECO:0000313" key="8">
    <source>
        <dbReference type="EMBL" id="SKA69396.1"/>
    </source>
</evidence>
<dbReference type="PANTHER" id="PTHR21198">
    <property type="entry name" value="GLUTAMATE RACEMASE"/>
    <property type="match status" value="1"/>
</dbReference>
<dbReference type="InterPro" id="IPR033134">
    <property type="entry name" value="Asp/Glu_racemase_AS_2"/>
</dbReference>
<gene>
    <name evidence="7" type="primary">murI</name>
    <name evidence="8" type="ORF">SAMN02745213_02205</name>
</gene>
<dbReference type="HAMAP" id="MF_00258">
    <property type="entry name" value="Glu_racemase"/>
    <property type="match status" value="1"/>
</dbReference>
<keyword evidence="9" id="KW-1185">Reference proteome</keyword>
<keyword evidence="5 7" id="KW-0413">Isomerase</keyword>
<dbReference type="NCBIfam" id="TIGR00067">
    <property type="entry name" value="glut_race"/>
    <property type="match status" value="1"/>
</dbReference>
<keyword evidence="6 7" id="KW-0961">Cell wall biogenesis/degradation</keyword>
<keyword evidence="4 7" id="KW-0573">Peptidoglycan synthesis</keyword>
<dbReference type="EMBL" id="FUXX01000059">
    <property type="protein sequence ID" value="SKA69396.1"/>
    <property type="molecule type" value="Genomic_DNA"/>
</dbReference>
<accession>A0A1T4VWM3</accession>
<evidence type="ECO:0000256" key="4">
    <source>
        <dbReference type="ARBA" id="ARBA00022984"/>
    </source>
</evidence>
<feature type="active site" description="Proton donor/acceptor" evidence="7">
    <location>
        <position position="72"/>
    </location>
</feature>
<proteinExistence type="inferred from homology"/>
<evidence type="ECO:0000313" key="9">
    <source>
        <dbReference type="Proteomes" id="UP000242432"/>
    </source>
</evidence>
<dbReference type="PANTHER" id="PTHR21198:SF2">
    <property type="entry name" value="GLUTAMATE RACEMASE"/>
    <property type="match status" value="1"/>
</dbReference>
<evidence type="ECO:0000256" key="3">
    <source>
        <dbReference type="ARBA" id="ARBA00022960"/>
    </source>
</evidence>
<dbReference type="GO" id="GO:0009252">
    <property type="term" value="P:peptidoglycan biosynthetic process"/>
    <property type="evidence" value="ECO:0007669"/>
    <property type="project" value="UniProtKB-UniRule"/>
</dbReference>
<evidence type="ECO:0000256" key="7">
    <source>
        <dbReference type="HAMAP-Rule" id="MF_00258"/>
    </source>
</evidence>
<dbReference type="GO" id="GO:0008881">
    <property type="term" value="F:glutamate racemase activity"/>
    <property type="evidence" value="ECO:0007669"/>
    <property type="project" value="UniProtKB-UniRule"/>
</dbReference>
<dbReference type="InterPro" id="IPR018187">
    <property type="entry name" value="Asp/Glu_racemase_AS_1"/>
</dbReference>
<evidence type="ECO:0000256" key="1">
    <source>
        <dbReference type="ARBA" id="ARBA00001602"/>
    </source>
</evidence>
<dbReference type="Proteomes" id="UP000242432">
    <property type="component" value="Unassembled WGS sequence"/>
</dbReference>
<dbReference type="GO" id="GO:0071555">
    <property type="term" value="P:cell wall organization"/>
    <property type="evidence" value="ECO:0007669"/>
    <property type="project" value="UniProtKB-KW"/>
</dbReference>
<dbReference type="Gene3D" id="3.40.50.1860">
    <property type="match status" value="2"/>
</dbReference>
<evidence type="ECO:0000256" key="2">
    <source>
        <dbReference type="ARBA" id="ARBA00013090"/>
    </source>
</evidence>
<evidence type="ECO:0000256" key="5">
    <source>
        <dbReference type="ARBA" id="ARBA00023235"/>
    </source>
</evidence>
<dbReference type="RefSeq" id="WP_078929506.1">
    <property type="nucleotide sequence ID" value="NZ_FUXX01000059.1"/>
</dbReference>
<comment type="similarity">
    <text evidence="7">Belongs to the aspartate/glutamate racemases family.</text>
</comment>
<feature type="binding site" evidence="7">
    <location>
        <begin position="73"/>
        <end position="74"/>
    </location>
    <ligand>
        <name>substrate</name>
    </ligand>
</feature>
<keyword evidence="3 7" id="KW-0133">Cell shape</keyword>
<evidence type="ECO:0000256" key="6">
    <source>
        <dbReference type="ARBA" id="ARBA00023316"/>
    </source>
</evidence>
<feature type="binding site" evidence="7">
    <location>
        <begin position="187"/>
        <end position="188"/>
    </location>
    <ligand>
        <name>substrate</name>
    </ligand>
</feature>
<dbReference type="STRING" id="83771.SAMN02910357_02621"/>
<organism evidence="8 9">
    <name type="scientific">Succinivibrio dextrinosolvens DSM 3072</name>
    <dbReference type="NCBI Taxonomy" id="1123324"/>
    <lineage>
        <taxon>Bacteria</taxon>
        <taxon>Pseudomonadati</taxon>
        <taxon>Pseudomonadota</taxon>
        <taxon>Gammaproteobacteria</taxon>
        <taxon>Aeromonadales</taxon>
        <taxon>Succinivibrionaceae</taxon>
        <taxon>Succinivibrio</taxon>
    </lineage>
</organism>
<reference evidence="9" key="1">
    <citation type="submission" date="2017-02" db="EMBL/GenBank/DDBJ databases">
        <authorList>
            <person name="Varghese N."/>
            <person name="Submissions S."/>
        </authorList>
    </citation>
    <scope>NUCLEOTIDE SEQUENCE [LARGE SCALE GENOMIC DNA]</scope>
    <source>
        <strain evidence="9">DSM 3072</strain>
    </source>
</reference>
<protein>
    <recommendedName>
        <fullName evidence="2 7">Glutamate racemase</fullName>
        <ecNumber evidence="2 7">5.1.1.3</ecNumber>
    </recommendedName>
</protein>
<dbReference type="PROSITE" id="PS00924">
    <property type="entry name" value="ASP_GLU_RACEMASE_2"/>
    <property type="match status" value="1"/>
</dbReference>
<comment type="pathway">
    <text evidence="7">Cell wall biogenesis; peptidoglycan biosynthesis.</text>
</comment>
<dbReference type="SUPFAM" id="SSF53681">
    <property type="entry name" value="Aspartate/glutamate racemase"/>
    <property type="match status" value="2"/>
</dbReference>
<dbReference type="Pfam" id="PF01177">
    <property type="entry name" value="Asp_Glu_race"/>
    <property type="match status" value="1"/>
</dbReference>
<name>A0A1T4VWM3_9GAMM</name>
<dbReference type="PROSITE" id="PS00923">
    <property type="entry name" value="ASP_GLU_RACEMASE_1"/>
    <property type="match status" value="1"/>
</dbReference>
<comment type="function">
    <text evidence="7">Provides the (R)-glutamate required for cell wall biosynthesis.</text>
</comment>
<comment type="catalytic activity">
    <reaction evidence="1 7">
        <text>L-glutamate = D-glutamate</text>
        <dbReference type="Rhea" id="RHEA:12813"/>
        <dbReference type="ChEBI" id="CHEBI:29985"/>
        <dbReference type="ChEBI" id="CHEBI:29986"/>
        <dbReference type="EC" id="5.1.1.3"/>
    </reaction>
</comment>
<sequence length="267" mass="29666">MKRVLFFDSGVGGLSILSDVMKLNKDIEPYYLFDNECFPYGSKTEDFLINRIKSLIEQINDQFNFNAIVIACNTASTIALPSLRSAIKVPIVGVVPAVKPAAKISQNKIIGLLATPGTLSRAYTKKLIDKFASDCRLICVGDAMLAVIAETRLTTGVVDKDSIKKIVQPFLSEKLEERPDTVVLGCTHYPFVKDVLKELLPGMNIIDSGEAIGRRVKDVIRNTPSLDTKESIPRAFYTGHLLDYEGRLQMVKKFGFEKLEKFTVSIK</sequence>
<feature type="active site" description="Proton donor/acceptor" evidence="7">
    <location>
        <position position="186"/>
    </location>
</feature>
<dbReference type="InterPro" id="IPR004391">
    <property type="entry name" value="Glu_race"/>
</dbReference>
<dbReference type="EC" id="5.1.1.3" evidence="2 7"/>
<dbReference type="GO" id="GO:0008360">
    <property type="term" value="P:regulation of cell shape"/>
    <property type="evidence" value="ECO:0007669"/>
    <property type="project" value="UniProtKB-KW"/>
</dbReference>
<dbReference type="InterPro" id="IPR001920">
    <property type="entry name" value="Asp/Glu_race"/>
</dbReference>